<gene>
    <name evidence="1" type="ORF">GGQ90_002409</name>
</gene>
<organism evidence="1 2">
    <name type="scientific">Sphingobium scionense</name>
    <dbReference type="NCBI Taxonomy" id="1404341"/>
    <lineage>
        <taxon>Bacteria</taxon>
        <taxon>Pseudomonadati</taxon>
        <taxon>Pseudomonadota</taxon>
        <taxon>Alphaproteobacteria</taxon>
        <taxon>Sphingomonadales</taxon>
        <taxon>Sphingomonadaceae</taxon>
        <taxon>Sphingobium</taxon>
    </lineage>
</organism>
<proteinExistence type="predicted"/>
<dbReference type="EMBL" id="JACIEU010000009">
    <property type="protein sequence ID" value="MBB4148625.1"/>
    <property type="molecule type" value="Genomic_DNA"/>
</dbReference>
<dbReference type="AlphaFoldDB" id="A0A7W6LQG5"/>
<sequence length="34" mass="3701">MVNSVSGTTAKLRPENRHCIPFRSGNAPLSLAYL</sequence>
<evidence type="ECO:0000313" key="2">
    <source>
        <dbReference type="Proteomes" id="UP000590524"/>
    </source>
</evidence>
<keyword evidence="2" id="KW-1185">Reference proteome</keyword>
<accession>A0A7W6LQG5</accession>
<reference evidence="1 2" key="1">
    <citation type="submission" date="2020-08" db="EMBL/GenBank/DDBJ databases">
        <title>Genomic Encyclopedia of Type Strains, Phase IV (KMG-IV): sequencing the most valuable type-strain genomes for metagenomic binning, comparative biology and taxonomic classification.</title>
        <authorList>
            <person name="Goeker M."/>
        </authorList>
    </citation>
    <scope>NUCLEOTIDE SEQUENCE [LARGE SCALE GENOMIC DNA]</scope>
    <source>
        <strain evidence="1 2">DSM 19371</strain>
    </source>
</reference>
<name>A0A7W6LQG5_9SPHN</name>
<protein>
    <submittedName>
        <fullName evidence="1">Uncharacterized protein</fullName>
    </submittedName>
</protein>
<dbReference type="Proteomes" id="UP000590524">
    <property type="component" value="Unassembled WGS sequence"/>
</dbReference>
<comment type="caution">
    <text evidence="1">The sequence shown here is derived from an EMBL/GenBank/DDBJ whole genome shotgun (WGS) entry which is preliminary data.</text>
</comment>
<evidence type="ECO:0000313" key="1">
    <source>
        <dbReference type="EMBL" id="MBB4148625.1"/>
    </source>
</evidence>